<dbReference type="AlphaFoldDB" id="A0A1G4IMG9"/>
<keyword evidence="2" id="KW-1185">Reference proteome</keyword>
<organism evidence="1 2">
    <name type="scientific">Lachancea mirantina</name>
    <dbReference type="NCBI Taxonomy" id="1230905"/>
    <lineage>
        <taxon>Eukaryota</taxon>
        <taxon>Fungi</taxon>
        <taxon>Dikarya</taxon>
        <taxon>Ascomycota</taxon>
        <taxon>Saccharomycotina</taxon>
        <taxon>Saccharomycetes</taxon>
        <taxon>Saccharomycetales</taxon>
        <taxon>Saccharomycetaceae</taxon>
        <taxon>Lachancea</taxon>
    </lineage>
</organism>
<accession>A0A1G4IMG9</accession>
<dbReference type="EMBL" id="LT598462">
    <property type="protein sequence ID" value="SCU77794.1"/>
    <property type="molecule type" value="Genomic_DNA"/>
</dbReference>
<sequence length="133" mass="15476">MFERANRNVWRRTVPLCHQTCKLDDDGINFYESLFLFEFRGSSCGFYRSGLTAHHQPSNIPMRLSLRALQTGAKNAGNTAPVSPHALLYRRWGKLTMKSVALCVGTYYSLYWLWELLERGERKREKTFTGHRS</sequence>
<evidence type="ECO:0000313" key="1">
    <source>
        <dbReference type="EMBL" id="SCU77794.1"/>
    </source>
</evidence>
<dbReference type="Proteomes" id="UP000191024">
    <property type="component" value="Chromosome A"/>
</dbReference>
<gene>
    <name evidence="1" type="ORF">LAMI_0A02366G</name>
</gene>
<proteinExistence type="predicted"/>
<name>A0A1G4IMG9_9SACH</name>
<evidence type="ECO:0000313" key="2">
    <source>
        <dbReference type="Proteomes" id="UP000191024"/>
    </source>
</evidence>
<protein>
    <submittedName>
        <fullName evidence="1">LAMI_0A02366g1_1</fullName>
    </submittedName>
</protein>
<reference evidence="1 2" key="1">
    <citation type="submission" date="2016-03" db="EMBL/GenBank/DDBJ databases">
        <authorList>
            <person name="Devillers H."/>
        </authorList>
    </citation>
    <scope>NUCLEOTIDE SEQUENCE [LARGE SCALE GENOMIC DNA]</scope>
    <source>
        <strain evidence="1">CBS 11717</strain>
    </source>
</reference>